<keyword evidence="2" id="KW-1185">Reference proteome</keyword>
<dbReference type="OrthoDB" id="6141372at2759"/>
<proteinExistence type="predicted"/>
<organism evidence="1 2">
    <name type="scientific">Elysia chlorotica</name>
    <name type="common">Eastern emerald elysia</name>
    <name type="synonym">Sea slug</name>
    <dbReference type="NCBI Taxonomy" id="188477"/>
    <lineage>
        <taxon>Eukaryota</taxon>
        <taxon>Metazoa</taxon>
        <taxon>Spiralia</taxon>
        <taxon>Lophotrochozoa</taxon>
        <taxon>Mollusca</taxon>
        <taxon>Gastropoda</taxon>
        <taxon>Heterobranchia</taxon>
        <taxon>Euthyneura</taxon>
        <taxon>Panpulmonata</taxon>
        <taxon>Sacoglossa</taxon>
        <taxon>Placobranchoidea</taxon>
        <taxon>Plakobranchidae</taxon>
        <taxon>Elysia</taxon>
    </lineage>
</organism>
<evidence type="ECO:0000313" key="2">
    <source>
        <dbReference type="Proteomes" id="UP000271974"/>
    </source>
</evidence>
<protein>
    <submittedName>
        <fullName evidence="1">Uncharacterized protein</fullName>
    </submittedName>
</protein>
<dbReference type="AlphaFoldDB" id="A0A3S1AYN7"/>
<dbReference type="EMBL" id="RQTK01000730">
    <property type="protein sequence ID" value="RUS75553.1"/>
    <property type="molecule type" value="Genomic_DNA"/>
</dbReference>
<sequence>TIALFVERCLNYSYVCVSKYKFTGSNLDVEPSLHLTGLSNSFSTIMMPDQFVDRTTDLKAIEHGIRNKFRWQWLEEKDCNGDFLSDYVRKLKKKQVLHFVFIVISSLIIVRKEGVM</sequence>
<evidence type="ECO:0000313" key="1">
    <source>
        <dbReference type="EMBL" id="RUS75553.1"/>
    </source>
</evidence>
<dbReference type="Proteomes" id="UP000271974">
    <property type="component" value="Unassembled WGS sequence"/>
</dbReference>
<name>A0A3S1AYN7_ELYCH</name>
<comment type="caution">
    <text evidence="1">The sequence shown here is derived from an EMBL/GenBank/DDBJ whole genome shotgun (WGS) entry which is preliminary data.</text>
</comment>
<accession>A0A3S1AYN7</accession>
<feature type="non-terminal residue" evidence="1">
    <location>
        <position position="1"/>
    </location>
</feature>
<gene>
    <name evidence="1" type="ORF">EGW08_016678</name>
</gene>
<reference evidence="1 2" key="1">
    <citation type="submission" date="2019-01" db="EMBL/GenBank/DDBJ databases">
        <title>A draft genome assembly of the solar-powered sea slug Elysia chlorotica.</title>
        <authorList>
            <person name="Cai H."/>
            <person name="Li Q."/>
            <person name="Fang X."/>
            <person name="Li J."/>
            <person name="Curtis N.E."/>
            <person name="Altenburger A."/>
            <person name="Shibata T."/>
            <person name="Feng M."/>
            <person name="Maeda T."/>
            <person name="Schwartz J.A."/>
            <person name="Shigenobu S."/>
            <person name="Lundholm N."/>
            <person name="Nishiyama T."/>
            <person name="Yang H."/>
            <person name="Hasebe M."/>
            <person name="Li S."/>
            <person name="Pierce S.K."/>
            <person name="Wang J."/>
        </authorList>
    </citation>
    <scope>NUCLEOTIDE SEQUENCE [LARGE SCALE GENOMIC DNA]</scope>
    <source>
        <strain evidence="1">EC2010</strain>
        <tissue evidence="1">Whole organism of an adult</tissue>
    </source>
</reference>